<organism evidence="11 12">
    <name type="scientific">Enhygromyxa salina</name>
    <dbReference type="NCBI Taxonomy" id="215803"/>
    <lineage>
        <taxon>Bacteria</taxon>
        <taxon>Pseudomonadati</taxon>
        <taxon>Myxococcota</taxon>
        <taxon>Polyangia</taxon>
        <taxon>Nannocystales</taxon>
        <taxon>Nannocystaceae</taxon>
        <taxon>Enhygromyxa</taxon>
    </lineage>
</organism>
<dbReference type="CDD" id="cd13123">
    <property type="entry name" value="MATE_MurJ_like"/>
    <property type="match status" value="1"/>
</dbReference>
<evidence type="ECO:0000256" key="6">
    <source>
        <dbReference type="ARBA" id="ARBA00022989"/>
    </source>
</evidence>
<dbReference type="RefSeq" id="WP_181198223.1">
    <property type="nucleotide sequence ID" value="NZ_PVNK01000242.1"/>
</dbReference>
<evidence type="ECO:0000313" key="12">
    <source>
        <dbReference type="Proteomes" id="UP000237968"/>
    </source>
</evidence>
<sequence>MSTRVGIASLIWASTILLSRVVGLVREAVLGRTLGAGAEADVYHAAFIIPDWLNYLLAGGALSIVFIPIFGAYLARDEEERGWEAFSVIANFLVVLMLVVMTGLWVAMPAIVDVVFPKFDASQRAELVALTRIVLPAQLFHVLGGLLSASLQARDRHALPAIAPLLYTGSIVAGGLIGGQEAGAYGFAWGVLVGSVLGPFGLPLLGCLRSGLRWMPRLSLRHEDLRTYLWRSLPIMLAFSVVAVDEWIFKVLAQGMDEGSVAITQYARNLMKVPIGVFGLAIGAATFPTLTRLVANDDRAAAHATLSQAVQRILILALGAQVVLTCAGPEISRVIYGGRITDLQHETLGLTLAVMCLGLWAWAIQSMLARGFYAMGKTWLPSLLGTGVVLGCLPLYIALGREAATVGLAAAGAVAITIYVVVLAILLRREFAGRSSGYGAFAARAIPALALGILTGHHVGQALDLAALLGLDGVLAALAQGALQGGVGGCVYLIVAVILRVPGLAELAKIAKRRRKT</sequence>
<keyword evidence="2" id="KW-1003">Cell membrane</keyword>
<keyword evidence="3 10" id="KW-0812">Transmembrane</keyword>
<dbReference type="EMBL" id="PVNK01000242">
    <property type="protein sequence ID" value="PRP91435.1"/>
    <property type="molecule type" value="Genomic_DNA"/>
</dbReference>
<evidence type="ECO:0000256" key="8">
    <source>
        <dbReference type="ARBA" id="ARBA00060041"/>
    </source>
</evidence>
<feature type="transmembrane region" description="Helical" evidence="10">
    <location>
        <begin position="405"/>
        <end position="427"/>
    </location>
</feature>
<evidence type="ECO:0000256" key="7">
    <source>
        <dbReference type="ARBA" id="ARBA00023136"/>
    </source>
</evidence>
<dbReference type="Pfam" id="PF03023">
    <property type="entry name" value="MurJ"/>
    <property type="match status" value="1"/>
</dbReference>
<evidence type="ECO:0000256" key="2">
    <source>
        <dbReference type="ARBA" id="ARBA00022475"/>
    </source>
</evidence>
<dbReference type="InterPro" id="IPR051050">
    <property type="entry name" value="Lipid_II_flippase_MurJ/MviN"/>
</dbReference>
<name>A0A2S9XEZ4_9BACT</name>
<evidence type="ECO:0000256" key="1">
    <source>
        <dbReference type="ARBA" id="ARBA00004651"/>
    </source>
</evidence>
<dbReference type="PANTHER" id="PTHR47019">
    <property type="entry name" value="LIPID II FLIPPASE MURJ"/>
    <property type="match status" value="1"/>
</dbReference>
<feature type="transmembrane region" description="Helical" evidence="10">
    <location>
        <begin position="52"/>
        <end position="74"/>
    </location>
</feature>
<comment type="caution">
    <text evidence="11">The sequence shown here is derived from an EMBL/GenBank/DDBJ whole genome shotgun (WGS) entry which is preliminary data.</text>
</comment>
<evidence type="ECO:0000256" key="5">
    <source>
        <dbReference type="ARBA" id="ARBA00022984"/>
    </source>
</evidence>
<keyword evidence="6 10" id="KW-1133">Transmembrane helix</keyword>
<reference evidence="11 12" key="1">
    <citation type="submission" date="2018-03" db="EMBL/GenBank/DDBJ databases">
        <title>Draft Genome Sequences of the Obligatory Marine Myxobacteria Enhygromyxa salina SWB005.</title>
        <authorList>
            <person name="Poehlein A."/>
            <person name="Moghaddam J.A."/>
            <person name="Harms H."/>
            <person name="Alanjari M."/>
            <person name="Koenig G.M."/>
            <person name="Daniel R."/>
            <person name="Schaeberle T.F."/>
        </authorList>
    </citation>
    <scope>NUCLEOTIDE SEQUENCE [LARGE SCALE GENOMIC DNA]</scope>
    <source>
        <strain evidence="11 12">SWB005</strain>
    </source>
</reference>
<dbReference type="InterPro" id="IPR004268">
    <property type="entry name" value="MurJ"/>
</dbReference>
<dbReference type="NCBIfam" id="TIGR01695">
    <property type="entry name" value="murJ_mviN"/>
    <property type="match status" value="1"/>
</dbReference>
<comment type="similarity">
    <text evidence="9">Belongs to the MurJ/MviN family.</text>
</comment>
<keyword evidence="4" id="KW-0133">Cell shape</keyword>
<feature type="transmembrane region" description="Helical" evidence="10">
    <location>
        <begin position="273"/>
        <end position="293"/>
    </location>
</feature>
<dbReference type="GO" id="GO:0034204">
    <property type="term" value="P:lipid translocation"/>
    <property type="evidence" value="ECO:0007669"/>
    <property type="project" value="TreeGrafter"/>
</dbReference>
<accession>A0A2S9XEZ4</accession>
<feature type="transmembrane region" description="Helical" evidence="10">
    <location>
        <begin position="184"/>
        <end position="208"/>
    </location>
</feature>
<proteinExistence type="inferred from homology"/>
<dbReference type="PANTHER" id="PTHR47019:SF1">
    <property type="entry name" value="LIPID II FLIPPASE MURJ"/>
    <property type="match status" value="1"/>
</dbReference>
<feature type="transmembrane region" description="Helical" evidence="10">
    <location>
        <begin position="348"/>
        <end position="368"/>
    </location>
</feature>
<evidence type="ECO:0000256" key="4">
    <source>
        <dbReference type="ARBA" id="ARBA00022960"/>
    </source>
</evidence>
<dbReference type="GO" id="GO:0005886">
    <property type="term" value="C:plasma membrane"/>
    <property type="evidence" value="ECO:0007669"/>
    <property type="project" value="UniProtKB-SubCell"/>
</dbReference>
<feature type="transmembrane region" description="Helical" evidence="10">
    <location>
        <begin position="380"/>
        <end position="399"/>
    </location>
</feature>
<dbReference type="GO" id="GO:0008360">
    <property type="term" value="P:regulation of cell shape"/>
    <property type="evidence" value="ECO:0007669"/>
    <property type="project" value="UniProtKB-KW"/>
</dbReference>
<keyword evidence="12" id="KW-1185">Reference proteome</keyword>
<feature type="transmembrane region" description="Helical" evidence="10">
    <location>
        <begin position="448"/>
        <end position="471"/>
    </location>
</feature>
<keyword evidence="7 10" id="KW-0472">Membrane</keyword>
<comment type="function">
    <text evidence="8">Involved in peptidoglycan biosynthesis. Transports lipid-linked peptidoglycan precursors from the inner to the outer leaflet of the cytoplasmic membrane.</text>
</comment>
<evidence type="ECO:0000256" key="9">
    <source>
        <dbReference type="ARBA" id="ARBA00061532"/>
    </source>
</evidence>
<dbReference type="AlphaFoldDB" id="A0A2S9XEZ4"/>
<dbReference type="PRINTS" id="PR01806">
    <property type="entry name" value="VIRFACTRMVIN"/>
</dbReference>
<evidence type="ECO:0000313" key="11">
    <source>
        <dbReference type="EMBL" id="PRP91435.1"/>
    </source>
</evidence>
<feature type="transmembrane region" description="Helical" evidence="10">
    <location>
        <begin position="127"/>
        <end position="147"/>
    </location>
</feature>
<keyword evidence="5" id="KW-0573">Peptidoglycan synthesis</keyword>
<protein>
    <submittedName>
        <fullName evidence="11">Putative peptidoglycan biosynthesis protein MurJ</fullName>
    </submittedName>
</protein>
<feature type="transmembrane region" description="Helical" evidence="10">
    <location>
        <begin position="159"/>
        <end position="178"/>
    </location>
</feature>
<feature type="transmembrane region" description="Helical" evidence="10">
    <location>
        <begin position="228"/>
        <end position="253"/>
    </location>
</feature>
<feature type="transmembrane region" description="Helical" evidence="10">
    <location>
        <begin position="313"/>
        <end position="336"/>
    </location>
</feature>
<comment type="subcellular location">
    <subcellularLocation>
        <location evidence="1">Cell membrane</location>
        <topology evidence="1">Multi-pass membrane protein</topology>
    </subcellularLocation>
</comment>
<gene>
    <name evidence="11" type="primary">murJ_2</name>
    <name evidence="11" type="ORF">ENSA5_55520</name>
</gene>
<feature type="transmembrane region" description="Helical" evidence="10">
    <location>
        <begin position="483"/>
        <end position="505"/>
    </location>
</feature>
<dbReference type="GO" id="GO:0015648">
    <property type="term" value="F:lipid-linked peptidoglycan transporter activity"/>
    <property type="evidence" value="ECO:0007669"/>
    <property type="project" value="TreeGrafter"/>
</dbReference>
<dbReference type="GO" id="GO:0009252">
    <property type="term" value="P:peptidoglycan biosynthetic process"/>
    <property type="evidence" value="ECO:0007669"/>
    <property type="project" value="UniProtKB-KW"/>
</dbReference>
<dbReference type="Proteomes" id="UP000237968">
    <property type="component" value="Unassembled WGS sequence"/>
</dbReference>
<feature type="transmembrane region" description="Helical" evidence="10">
    <location>
        <begin position="86"/>
        <end position="107"/>
    </location>
</feature>
<evidence type="ECO:0000256" key="10">
    <source>
        <dbReference type="SAM" id="Phobius"/>
    </source>
</evidence>
<evidence type="ECO:0000256" key="3">
    <source>
        <dbReference type="ARBA" id="ARBA00022692"/>
    </source>
</evidence>